<evidence type="ECO:0000313" key="4">
    <source>
        <dbReference type="Proteomes" id="UP000548771"/>
    </source>
</evidence>
<gene>
    <name evidence="2" type="ORF">CFBP2533_18910</name>
    <name evidence="3" type="ORF">E1J24_07400</name>
</gene>
<dbReference type="EMBL" id="LR828261">
    <property type="protein sequence ID" value="CAD0326016.1"/>
    <property type="molecule type" value="Genomic_DNA"/>
</dbReference>
<name>A0A6V7D362_9XANT</name>
<dbReference type="EMBL" id="SMDX01000006">
    <property type="protein sequence ID" value="NMI21688.1"/>
    <property type="molecule type" value="Genomic_DNA"/>
</dbReference>
<proteinExistence type="predicted"/>
<reference evidence="4" key="2">
    <citation type="journal article" date="2020" name="Syst. Appl. Microbiol.">
        <title>Clarifying the taxonomy of the causal agent of bacterial leaf spot of lettuce through a polyphasic approach reveals that Xanthomonas cynarae Trebaol et al. 2000 emend. Timilsina et al. 2019 is a later heterotypic synonym of Xanthomonas hortorum Vauterin et al. 1995.</title>
        <authorList>
            <person name="Moriniere L."/>
            <person name="Burlet A."/>
            <person name="Rosenthal E.R."/>
            <person name="Nesme X."/>
            <person name="Portier P."/>
            <person name="Bull C.T."/>
            <person name="Lavire C."/>
            <person name="Fischer-Le Saux M."/>
            <person name="Bertolla F."/>
        </authorList>
    </citation>
    <scope>NUCLEOTIDE SEQUENCE [LARGE SCALE GENOMIC DNA]</scope>
    <source>
        <strain evidence="4">CFBP2533</strain>
    </source>
</reference>
<reference evidence="2" key="4">
    <citation type="submission" date="2020-07" db="EMBL/GenBank/DDBJ databases">
        <authorList>
            <person name="Pothier F. J."/>
        </authorList>
    </citation>
    <scope>NUCLEOTIDE SEQUENCE</scope>
    <source>
        <strain evidence="2">CFBP 2533</strain>
    </source>
</reference>
<evidence type="ECO:0000313" key="3">
    <source>
        <dbReference type="EMBL" id="NMI21688.1"/>
    </source>
</evidence>
<keyword evidence="1" id="KW-0732">Signal</keyword>
<reference evidence="3" key="3">
    <citation type="journal article" date="2020" name="Syst. Appl. Microbiol.">
        <title>Clarifying the taxonomy of the causal agent of bacterial leaf spot of lettuce through a polyphasic approach reveals that Xanthomonas cynarae Trebaol et al. 2000 emend. Timilsina et al. 2019 is a later heterotypic synonym of Xanthomonas hortorum Vauterin et al. 1995.</title>
        <authorList>
            <person name="Moriniere L."/>
            <person name="Burlet A."/>
            <person name="Rosenthal E.R."/>
            <person name="Nesme X."/>
            <person name="Portier P."/>
            <person name="Bull C.T."/>
            <person name="Lavire C."/>
            <person name="Fischer-Le Saux M."/>
            <person name="Bertolla F."/>
        </authorList>
    </citation>
    <scope>NUCLEOTIDE SEQUENCE</scope>
    <source>
        <strain evidence="3">CFBP2533</strain>
    </source>
</reference>
<organism evidence="2">
    <name type="scientific">Xanthomonas hortorum pv. pelargonii</name>
    <dbReference type="NCBI Taxonomy" id="453602"/>
    <lineage>
        <taxon>Bacteria</taxon>
        <taxon>Pseudomonadati</taxon>
        <taxon>Pseudomonadota</taxon>
        <taxon>Gammaproteobacteria</taxon>
        <taxon>Lysobacterales</taxon>
        <taxon>Lysobacteraceae</taxon>
        <taxon>Xanthomonas</taxon>
    </lineage>
</organism>
<evidence type="ECO:0000313" key="2">
    <source>
        <dbReference type="EMBL" id="CAD0326016.1"/>
    </source>
</evidence>
<dbReference type="EMBL" id="LR828261">
    <property type="protein sequence ID" value="CAD0326007.1"/>
    <property type="molecule type" value="Genomic_DNA"/>
</dbReference>
<evidence type="ECO:0000256" key="1">
    <source>
        <dbReference type="SAM" id="SignalP"/>
    </source>
</evidence>
<feature type="chain" id="PRO_5042750581" description="Secreted protein" evidence="1">
    <location>
        <begin position="26"/>
        <end position="115"/>
    </location>
</feature>
<feature type="signal peptide" evidence="1">
    <location>
        <begin position="1"/>
        <end position="25"/>
    </location>
</feature>
<dbReference type="AlphaFoldDB" id="A0A6V7D362"/>
<dbReference type="RefSeq" id="WP_168957911.1">
    <property type="nucleotide sequence ID" value="NZ_CP098604.1"/>
</dbReference>
<evidence type="ECO:0008006" key="5">
    <source>
        <dbReference type="Google" id="ProtNLM"/>
    </source>
</evidence>
<sequence>MPIYNQGIKAAVLLTLLALSGHATASCNVVAHIEGSISGWPTRVANSSNDRLRTAYAANSCTFTIGEHGGGQIPPGAGGDTHVTVRIDTAPTKTCHVFKLPSNAPQGSRNPTTCI</sequence>
<accession>A0A6V7D362</accession>
<protein>
    <recommendedName>
        <fullName evidence="5">Secreted protein</fullName>
    </recommendedName>
</protein>
<dbReference type="Proteomes" id="UP000548771">
    <property type="component" value="Unassembled WGS sequence"/>
</dbReference>
<reference evidence="3" key="1">
    <citation type="submission" date="2019-03" db="EMBL/GenBank/DDBJ databases">
        <authorList>
            <person name="Moriniere L."/>
            <person name="Burlet A."/>
            <person name="Rosenthal E."/>
            <person name="Portier P."/>
            <person name="Lavire C."/>
            <person name="Nesme X."/>
            <person name="Bull C.T."/>
            <person name="Le Saux M."/>
            <person name="Bertolla F."/>
        </authorList>
    </citation>
    <scope>NUCLEOTIDE SEQUENCE</scope>
    <source>
        <strain evidence="3">CFBP2533</strain>
    </source>
</reference>